<dbReference type="SMART" id="SM00184">
    <property type="entry name" value="RING"/>
    <property type="match status" value="1"/>
</dbReference>
<dbReference type="PANTHER" id="PTHR25465">
    <property type="entry name" value="B-BOX DOMAIN CONTAINING"/>
    <property type="match status" value="1"/>
</dbReference>
<evidence type="ECO:0000256" key="3">
    <source>
        <dbReference type="ARBA" id="ARBA00022771"/>
    </source>
</evidence>
<keyword evidence="2" id="KW-0479">Metal-binding</keyword>
<feature type="region of interest" description="Disordered" evidence="8">
    <location>
        <begin position="447"/>
        <end position="547"/>
    </location>
</feature>
<dbReference type="Gene3D" id="3.30.40.10">
    <property type="entry name" value="Zinc/RING finger domain, C3HC4 (zinc finger)"/>
    <property type="match status" value="1"/>
</dbReference>
<evidence type="ECO:0000256" key="2">
    <source>
        <dbReference type="ARBA" id="ARBA00022723"/>
    </source>
</evidence>
<dbReference type="EMBL" id="JBHFQA010000014">
    <property type="protein sequence ID" value="KAL2087494.1"/>
    <property type="molecule type" value="Genomic_DNA"/>
</dbReference>
<organism evidence="11 12">
    <name type="scientific">Coilia grayii</name>
    <name type="common">Gray's grenadier anchovy</name>
    <dbReference type="NCBI Taxonomy" id="363190"/>
    <lineage>
        <taxon>Eukaryota</taxon>
        <taxon>Metazoa</taxon>
        <taxon>Chordata</taxon>
        <taxon>Craniata</taxon>
        <taxon>Vertebrata</taxon>
        <taxon>Euteleostomi</taxon>
        <taxon>Actinopterygii</taxon>
        <taxon>Neopterygii</taxon>
        <taxon>Teleostei</taxon>
        <taxon>Clupei</taxon>
        <taxon>Clupeiformes</taxon>
        <taxon>Clupeoidei</taxon>
        <taxon>Engraulidae</taxon>
        <taxon>Coilinae</taxon>
        <taxon>Coilia</taxon>
    </lineage>
</organism>
<feature type="coiled-coil region" evidence="7">
    <location>
        <begin position="260"/>
        <end position="294"/>
    </location>
</feature>
<dbReference type="InterPro" id="IPR058030">
    <property type="entry name" value="TRIM8/14/16/25/29/45/65_CC"/>
</dbReference>
<protein>
    <recommendedName>
        <fullName evidence="13">E3 ubiquitin/ISG15 ligase TRIM25-like</fullName>
    </recommendedName>
</protein>
<dbReference type="InterPro" id="IPR051051">
    <property type="entry name" value="E3_ubiq-ligase_TRIM/RNF"/>
</dbReference>
<keyword evidence="4" id="KW-0862">Zinc</keyword>
<evidence type="ECO:0000256" key="1">
    <source>
        <dbReference type="ARBA" id="ARBA00022588"/>
    </source>
</evidence>
<proteinExistence type="predicted"/>
<dbReference type="Gene3D" id="4.10.830.40">
    <property type="match status" value="1"/>
</dbReference>
<dbReference type="GO" id="GO:0008270">
    <property type="term" value="F:zinc ion binding"/>
    <property type="evidence" value="ECO:0007669"/>
    <property type="project" value="UniProtKB-KW"/>
</dbReference>
<dbReference type="Gene3D" id="3.30.160.60">
    <property type="entry name" value="Classic Zinc Finger"/>
    <property type="match status" value="1"/>
</dbReference>
<feature type="compositionally biased region" description="Acidic residues" evidence="8">
    <location>
        <begin position="447"/>
        <end position="467"/>
    </location>
</feature>
<evidence type="ECO:0000256" key="4">
    <source>
        <dbReference type="ARBA" id="ARBA00022833"/>
    </source>
</evidence>
<dbReference type="PROSITE" id="PS50089">
    <property type="entry name" value="ZF_RING_2"/>
    <property type="match status" value="1"/>
</dbReference>
<keyword evidence="3 6" id="KW-0863">Zinc-finger</keyword>
<dbReference type="Pfam" id="PF00643">
    <property type="entry name" value="zf-B_box"/>
    <property type="match status" value="1"/>
</dbReference>
<evidence type="ECO:0000259" key="9">
    <source>
        <dbReference type="PROSITE" id="PS50089"/>
    </source>
</evidence>
<dbReference type="SUPFAM" id="SSF57850">
    <property type="entry name" value="RING/U-box"/>
    <property type="match status" value="1"/>
</dbReference>
<keyword evidence="7" id="KW-0175">Coiled coil</keyword>
<dbReference type="GO" id="GO:0045087">
    <property type="term" value="P:innate immune response"/>
    <property type="evidence" value="ECO:0007669"/>
    <property type="project" value="UniProtKB-KW"/>
</dbReference>
<sequence length="634" mass="71505">MAEAFPEDENSFQCSVCLDPLKNPVTLSCGHSYCMGCISDCWDQQERKGKYSCPQCRQKFSSRPVLKKNVMLAELVEKLRLTGIQAAPLATPYAGPGDVACDFCPEKKLRAVKSCVVCQISLCGTHVQPHYDVPALKMHKLVKAAQLQKMICSQHGNPLQVFCRTDQKCICILCTMDDHKGHDTVSAAAERKEREDQLEDAKKQFNKRMRQRQKELQQLQKAVKCHKRSAQEALDDSERSFTELLQSIDKKRSQVKKVIRAQQRAELSRAEGIQERLKQDIEELSRGGAELEQLSREEDHVHFLQTLQALLGSQESKVYHSVTLCSDPSFDDVTESLRDLQPRVEKVCRKNRKKISGKAEKVMIALPMEPVTREDFLQHSRCLTFDPDYIDRHVSLSKRRRKVVCKHSSPDRVYRVLFDDTLSECCYWEAEWRSRDDSSLAVFVEWEKEETDSEDSESENTDEENDSDSNIAAADDDDGGDDDSGDDDSDDDDDDSDDDDDDDDNGSAEEKEGDNDDNDGSDDDDINESDNESEDDSDDDSDNDDTQCLMLHFGPDGCSFSNLQSGEDIELPTEPSSRIGVYVDHRAGILSFYNVSETMTLLHTVQTTFTGPVYAGFCLRPGTSVEILSGMPKP</sequence>
<dbReference type="PROSITE" id="PS00518">
    <property type="entry name" value="ZF_RING_1"/>
    <property type="match status" value="1"/>
</dbReference>
<dbReference type="Proteomes" id="UP001591681">
    <property type="component" value="Unassembled WGS sequence"/>
</dbReference>
<evidence type="ECO:0000313" key="12">
    <source>
        <dbReference type="Proteomes" id="UP001591681"/>
    </source>
</evidence>
<dbReference type="InterPro" id="IPR001841">
    <property type="entry name" value="Znf_RING"/>
</dbReference>
<dbReference type="SMART" id="SM00449">
    <property type="entry name" value="SPRY"/>
    <property type="match status" value="1"/>
</dbReference>
<keyword evidence="12" id="KW-1185">Reference proteome</keyword>
<feature type="domain" description="B box-type" evidence="10">
    <location>
        <begin position="147"/>
        <end position="187"/>
    </location>
</feature>
<dbReference type="Pfam" id="PF15227">
    <property type="entry name" value="zf-C3HC4_4"/>
    <property type="match status" value="1"/>
</dbReference>
<dbReference type="PROSITE" id="PS50119">
    <property type="entry name" value="ZF_BBOX"/>
    <property type="match status" value="1"/>
</dbReference>
<name>A0ABD1JK93_9TELE</name>
<dbReference type="InterPro" id="IPR013083">
    <property type="entry name" value="Znf_RING/FYVE/PHD"/>
</dbReference>
<dbReference type="SUPFAM" id="SSF57845">
    <property type="entry name" value="B-box zinc-binding domain"/>
    <property type="match status" value="1"/>
</dbReference>
<feature type="coiled-coil region" evidence="7">
    <location>
        <begin position="188"/>
        <end position="236"/>
    </location>
</feature>
<evidence type="ECO:0000256" key="6">
    <source>
        <dbReference type="PROSITE-ProRule" id="PRU00024"/>
    </source>
</evidence>
<dbReference type="PANTHER" id="PTHR25465:SF5">
    <property type="entry name" value="E3 UBIQUITIN_ISG15 LIGASE TRIM25-RELATED"/>
    <property type="match status" value="1"/>
</dbReference>
<gene>
    <name evidence="11" type="ORF">ACEWY4_016322</name>
</gene>
<dbReference type="InterPro" id="IPR017907">
    <property type="entry name" value="Znf_RING_CS"/>
</dbReference>
<evidence type="ECO:0000313" key="11">
    <source>
        <dbReference type="EMBL" id="KAL2087494.1"/>
    </source>
</evidence>
<reference evidence="11 12" key="1">
    <citation type="submission" date="2024-09" db="EMBL/GenBank/DDBJ databases">
        <title>A chromosome-level genome assembly of Gray's grenadier anchovy, Coilia grayii.</title>
        <authorList>
            <person name="Fu Z."/>
        </authorList>
    </citation>
    <scope>NUCLEOTIDE SEQUENCE [LARGE SCALE GENOMIC DNA]</scope>
    <source>
        <strain evidence="11">G4</strain>
        <tissue evidence="11">Muscle</tissue>
    </source>
</reference>
<keyword evidence="5" id="KW-0391">Immunity</keyword>
<feature type="domain" description="RING-type" evidence="9">
    <location>
        <begin position="14"/>
        <end position="57"/>
    </location>
</feature>
<evidence type="ECO:0000256" key="5">
    <source>
        <dbReference type="ARBA" id="ARBA00022859"/>
    </source>
</evidence>
<accession>A0ABD1JK93</accession>
<dbReference type="Pfam" id="PF00622">
    <property type="entry name" value="SPRY"/>
    <property type="match status" value="1"/>
</dbReference>
<dbReference type="InterPro" id="IPR003877">
    <property type="entry name" value="SPRY_dom"/>
</dbReference>
<evidence type="ECO:0000256" key="7">
    <source>
        <dbReference type="SAM" id="Coils"/>
    </source>
</evidence>
<evidence type="ECO:0008006" key="13">
    <source>
        <dbReference type="Google" id="ProtNLM"/>
    </source>
</evidence>
<comment type="caution">
    <text evidence="11">The sequence shown here is derived from an EMBL/GenBank/DDBJ whole genome shotgun (WGS) entry which is preliminary data.</text>
</comment>
<dbReference type="InterPro" id="IPR043136">
    <property type="entry name" value="B30.2/SPRY_sf"/>
</dbReference>
<keyword evidence="1" id="KW-0399">Innate immunity</keyword>
<dbReference type="AlphaFoldDB" id="A0ABD1JK93"/>
<dbReference type="InterPro" id="IPR013320">
    <property type="entry name" value="ConA-like_dom_sf"/>
</dbReference>
<dbReference type="Pfam" id="PF25600">
    <property type="entry name" value="TRIM_CC"/>
    <property type="match status" value="1"/>
</dbReference>
<dbReference type="SUPFAM" id="SSF49899">
    <property type="entry name" value="Concanavalin A-like lectins/glucanases"/>
    <property type="match status" value="2"/>
</dbReference>
<dbReference type="Gene3D" id="2.60.120.920">
    <property type="match status" value="2"/>
</dbReference>
<evidence type="ECO:0000256" key="8">
    <source>
        <dbReference type="SAM" id="MobiDB-lite"/>
    </source>
</evidence>
<dbReference type="CDD" id="cd19769">
    <property type="entry name" value="Bbox2_TRIM16-like"/>
    <property type="match status" value="1"/>
</dbReference>
<feature type="compositionally biased region" description="Acidic residues" evidence="8">
    <location>
        <begin position="474"/>
        <end position="545"/>
    </location>
</feature>
<evidence type="ECO:0000259" key="10">
    <source>
        <dbReference type="PROSITE" id="PS50119"/>
    </source>
</evidence>
<dbReference type="InterPro" id="IPR000315">
    <property type="entry name" value="Znf_B-box"/>
</dbReference>
<dbReference type="SMART" id="SM00336">
    <property type="entry name" value="BBOX"/>
    <property type="match status" value="1"/>
</dbReference>